<gene>
    <name evidence="1" type="ORF">MNBD_IGNAVI01-2640</name>
</gene>
<proteinExistence type="predicted"/>
<sequence>MEILDFTKTTGFPYKERHKNVLYKTDDFKIRIIDLPKNGTMPECDMITHVVFVVMQGQVDITVNGKEYKLSEKQSLVSEPGIFSMRTLQGTKLMGIQIQ</sequence>
<dbReference type="Gene3D" id="2.60.120.10">
    <property type="entry name" value="Jelly Rolls"/>
    <property type="match status" value="1"/>
</dbReference>
<accession>A0A3B1C3M4</accession>
<evidence type="ECO:0000313" key="1">
    <source>
        <dbReference type="EMBL" id="VAX18438.1"/>
    </source>
</evidence>
<evidence type="ECO:0008006" key="2">
    <source>
        <dbReference type="Google" id="ProtNLM"/>
    </source>
</evidence>
<dbReference type="AlphaFoldDB" id="A0A3B1C3M4"/>
<protein>
    <recommendedName>
        <fullName evidence="2">Cupin 2 conserved barrel domain-containing protein</fullName>
    </recommendedName>
</protein>
<dbReference type="EMBL" id="UOGD01000102">
    <property type="protein sequence ID" value="VAX18438.1"/>
    <property type="molecule type" value="Genomic_DNA"/>
</dbReference>
<dbReference type="InterPro" id="IPR011051">
    <property type="entry name" value="RmlC_Cupin_sf"/>
</dbReference>
<dbReference type="SUPFAM" id="SSF51182">
    <property type="entry name" value="RmlC-like cupins"/>
    <property type="match status" value="1"/>
</dbReference>
<organism evidence="1">
    <name type="scientific">hydrothermal vent metagenome</name>
    <dbReference type="NCBI Taxonomy" id="652676"/>
    <lineage>
        <taxon>unclassified sequences</taxon>
        <taxon>metagenomes</taxon>
        <taxon>ecological metagenomes</taxon>
    </lineage>
</organism>
<reference evidence="1" key="1">
    <citation type="submission" date="2018-06" db="EMBL/GenBank/DDBJ databases">
        <authorList>
            <person name="Zhirakovskaya E."/>
        </authorList>
    </citation>
    <scope>NUCLEOTIDE SEQUENCE</scope>
</reference>
<name>A0A3B1C3M4_9ZZZZ</name>
<dbReference type="InterPro" id="IPR014710">
    <property type="entry name" value="RmlC-like_jellyroll"/>
</dbReference>